<proteinExistence type="predicted"/>
<dbReference type="AlphaFoldDB" id="A0AAE0Y8F7"/>
<dbReference type="Proteomes" id="UP001283361">
    <property type="component" value="Unassembled WGS sequence"/>
</dbReference>
<reference evidence="1" key="1">
    <citation type="journal article" date="2023" name="G3 (Bethesda)">
        <title>A reference genome for the long-term kleptoplast-retaining sea slug Elysia crispata morphotype clarki.</title>
        <authorList>
            <person name="Eastman K.E."/>
            <person name="Pendleton A.L."/>
            <person name="Shaikh M.A."/>
            <person name="Suttiyut T."/>
            <person name="Ogas R."/>
            <person name="Tomko P."/>
            <person name="Gavelis G."/>
            <person name="Widhalm J.R."/>
            <person name="Wisecaver J.H."/>
        </authorList>
    </citation>
    <scope>NUCLEOTIDE SEQUENCE</scope>
    <source>
        <strain evidence="1">ECLA1</strain>
    </source>
</reference>
<gene>
    <name evidence="1" type="ORF">RRG08_000623</name>
</gene>
<comment type="caution">
    <text evidence="1">The sequence shown here is derived from an EMBL/GenBank/DDBJ whole genome shotgun (WGS) entry which is preliminary data.</text>
</comment>
<evidence type="ECO:0000313" key="2">
    <source>
        <dbReference type="Proteomes" id="UP001283361"/>
    </source>
</evidence>
<evidence type="ECO:0000313" key="1">
    <source>
        <dbReference type="EMBL" id="KAK3736876.1"/>
    </source>
</evidence>
<accession>A0AAE0Y8F7</accession>
<organism evidence="1 2">
    <name type="scientific">Elysia crispata</name>
    <name type="common">lettuce slug</name>
    <dbReference type="NCBI Taxonomy" id="231223"/>
    <lineage>
        <taxon>Eukaryota</taxon>
        <taxon>Metazoa</taxon>
        <taxon>Spiralia</taxon>
        <taxon>Lophotrochozoa</taxon>
        <taxon>Mollusca</taxon>
        <taxon>Gastropoda</taxon>
        <taxon>Heterobranchia</taxon>
        <taxon>Euthyneura</taxon>
        <taxon>Panpulmonata</taxon>
        <taxon>Sacoglossa</taxon>
        <taxon>Placobranchoidea</taxon>
        <taxon>Plakobranchidae</taxon>
        <taxon>Elysia</taxon>
    </lineage>
</organism>
<dbReference type="EMBL" id="JAWDGP010006684">
    <property type="protein sequence ID" value="KAK3736876.1"/>
    <property type="molecule type" value="Genomic_DNA"/>
</dbReference>
<name>A0AAE0Y8F7_9GAST</name>
<sequence>MPPTHPYLKTQPLLPALIPSRLAHPIFLTAKADGQLDLQTVSHVSPVPATDTIVHAHHVTPSNQVKGRLGPKAV</sequence>
<keyword evidence="2" id="KW-1185">Reference proteome</keyword>
<protein>
    <submittedName>
        <fullName evidence="1">Uncharacterized protein</fullName>
    </submittedName>
</protein>